<dbReference type="SUPFAM" id="SSF55785">
    <property type="entry name" value="PYP-like sensor domain (PAS domain)"/>
    <property type="match status" value="2"/>
</dbReference>
<dbReference type="Proteomes" id="UP001595897">
    <property type="component" value="Unassembled WGS sequence"/>
</dbReference>
<feature type="domain" description="PAS" evidence="1">
    <location>
        <begin position="27"/>
        <end position="104"/>
    </location>
</feature>
<comment type="caution">
    <text evidence="5">The sequence shown here is derived from an EMBL/GenBank/DDBJ whole genome shotgun (WGS) entry which is preliminary data.</text>
</comment>
<dbReference type="InterPro" id="IPR043128">
    <property type="entry name" value="Rev_trsase/Diguanyl_cyclase"/>
</dbReference>
<dbReference type="EMBL" id="JBHSGU010000002">
    <property type="protein sequence ID" value="MFC4700412.1"/>
    <property type="molecule type" value="Genomic_DNA"/>
</dbReference>
<gene>
    <name evidence="5" type="ORF">ACFO4O_09605</name>
</gene>
<dbReference type="RefSeq" id="WP_382407804.1">
    <property type="nucleotide sequence ID" value="NZ_JBHSGU010000002.1"/>
</dbReference>
<feature type="domain" description="PAS" evidence="1">
    <location>
        <begin position="187"/>
        <end position="259"/>
    </location>
</feature>
<dbReference type="SUPFAM" id="SSF141868">
    <property type="entry name" value="EAL domain-like"/>
    <property type="match status" value="1"/>
</dbReference>
<evidence type="ECO:0000259" key="3">
    <source>
        <dbReference type="PROSITE" id="PS50883"/>
    </source>
</evidence>
<reference evidence="6" key="1">
    <citation type="journal article" date="2019" name="Int. J. Syst. Evol. Microbiol.">
        <title>The Global Catalogue of Microorganisms (GCM) 10K type strain sequencing project: providing services to taxonomists for standard genome sequencing and annotation.</title>
        <authorList>
            <consortium name="The Broad Institute Genomics Platform"/>
            <consortium name="The Broad Institute Genome Sequencing Center for Infectious Disease"/>
            <person name="Wu L."/>
            <person name="Ma J."/>
        </authorList>
    </citation>
    <scope>NUCLEOTIDE SEQUENCE [LARGE SCALE GENOMIC DNA]</scope>
    <source>
        <strain evidence="6">KACC 12507</strain>
    </source>
</reference>
<evidence type="ECO:0000313" key="5">
    <source>
        <dbReference type="EMBL" id="MFC4700412.1"/>
    </source>
</evidence>
<dbReference type="InterPro" id="IPR013655">
    <property type="entry name" value="PAS_fold_3"/>
</dbReference>
<dbReference type="InterPro" id="IPR001633">
    <property type="entry name" value="EAL_dom"/>
</dbReference>
<dbReference type="Gene3D" id="3.30.70.270">
    <property type="match status" value="1"/>
</dbReference>
<dbReference type="PROSITE" id="PS50887">
    <property type="entry name" value="GGDEF"/>
    <property type="match status" value="1"/>
</dbReference>
<organism evidence="5 6">
    <name type="scientific">Glaciecola siphonariae</name>
    <dbReference type="NCBI Taxonomy" id="521012"/>
    <lineage>
        <taxon>Bacteria</taxon>
        <taxon>Pseudomonadati</taxon>
        <taxon>Pseudomonadota</taxon>
        <taxon>Gammaproteobacteria</taxon>
        <taxon>Alteromonadales</taxon>
        <taxon>Alteromonadaceae</taxon>
        <taxon>Glaciecola</taxon>
    </lineage>
</organism>
<evidence type="ECO:0000313" key="6">
    <source>
        <dbReference type="Proteomes" id="UP001595897"/>
    </source>
</evidence>
<dbReference type="Gene3D" id="3.30.450.20">
    <property type="entry name" value="PAS domain"/>
    <property type="match status" value="2"/>
</dbReference>
<dbReference type="InterPro" id="IPR000700">
    <property type="entry name" value="PAS-assoc_C"/>
</dbReference>
<dbReference type="PROSITE" id="PS50883">
    <property type="entry name" value="EAL"/>
    <property type="match status" value="1"/>
</dbReference>
<dbReference type="Pfam" id="PF08447">
    <property type="entry name" value="PAS_3"/>
    <property type="match status" value="1"/>
</dbReference>
<dbReference type="Gene3D" id="3.20.20.450">
    <property type="entry name" value="EAL domain"/>
    <property type="match status" value="1"/>
</dbReference>
<accession>A0ABV9LV71</accession>
<sequence>MLTNNKPKVPKKWTDKRYLAKDCVFANDARFLALFHASPVPFGITDTSGKIHALNAAFVQTIGYDLKEIESLDDWWPKAYPDPDYRQKIKNEWAERLTVAIQNKKDFEPLEVVITCKNKKNLVMFAVATPLAFLGEDAFLVTFVDVSDVKRARTKIEDLSDCLMSTSSVLLEHKQQLELERQKVFDNEERMRLALEGANDGLWDYNAATDTVYYSPRYKSMLGYADDELENKKETWEQLLHSEDKAEAKASINRFLEHPDSHYQHEFRMLHKQGHFVNILSRAFAVKDSAGNISRIVGTHVDISNQKAIEAKLQYQSSHDSLTGLINRREFEKRADELVHRAQQQKTVHALCYLDLDQFKLVNDTCGHIAGDELLCQLSRALEKQIKPNDTLARLGGDEFGVLMQDCTVEEASYRATLLHEVIRDYQFVWEKRSFRIGSSIGLVVINQDSGGFSELLKKADAACFMAKDKGRDCIHIHDENDVDLKHNHGEMEWASRITTALDENKFCLYCQEIQAINGSAFKHYELLIRLRGDDGKTIPPGAFLPAAERFNLAKKIDRWVIDEAIKTLAENKSIFNRLALISINLSGQSLVDESLADYVIGQLEQLDGHHTKICFEITETATISNLAVATIFVNKLKQFGCKFALDDFGSGLSSFGYLKNLSVDYLKIDGIFVKDIVEDPIDRVMVKSITDTARVMGLKTVAEFVENDEIKAILQNIGVDYAQGYGVHVPEAFENIIEQLKA</sequence>
<feature type="domain" description="GGDEF" evidence="4">
    <location>
        <begin position="347"/>
        <end position="480"/>
    </location>
</feature>
<dbReference type="CDD" id="cd01948">
    <property type="entry name" value="EAL"/>
    <property type="match status" value="1"/>
</dbReference>
<dbReference type="SMART" id="SM00052">
    <property type="entry name" value="EAL"/>
    <property type="match status" value="1"/>
</dbReference>
<dbReference type="InterPro" id="IPR000014">
    <property type="entry name" value="PAS"/>
</dbReference>
<feature type="domain" description="EAL" evidence="3">
    <location>
        <begin position="491"/>
        <end position="743"/>
    </location>
</feature>
<dbReference type="InterPro" id="IPR035919">
    <property type="entry name" value="EAL_sf"/>
</dbReference>
<dbReference type="InterPro" id="IPR035965">
    <property type="entry name" value="PAS-like_dom_sf"/>
</dbReference>
<dbReference type="InterPro" id="IPR029787">
    <property type="entry name" value="Nucleotide_cyclase"/>
</dbReference>
<protein>
    <submittedName>
        <fullName evidence="5">EAL domain-containing protein</fullName>
    </submittedName>
</protein>
<dbReference type="InterPro" id="IPR000160">
    <property type="entry name" value="GGDEF_dom"/>
</dbReference>
<dbReference type="Pfam" id="PF13426">
    <property type="entry name" value="PAS_9"/>
    <property type="match status" value="1"/>
</dbReference>
<dbReference type="Pfam" id="PF00563">
    <property type="entry name" value="EAL"/>
    <property type="match status" value="1"/>
</dbReference>
<dbReference type="SMART" id="SM00086">
    <property type="entry name" value="PAC"/>
    <property type="match status" value="1"/>
</dbReference>
<dbReference type="PANTHER" id="PTHR44757">
    <property type="entry name" value="DIGUANYLATE CYCLASE DGCP"/>
    <property type="match status" value="1"/>
</dbReference>
<dbReference type="PROSITE" id="PS50112">
    <property type="entry name" value="PAS"/>
    <property type="match status" value="2"/>
</dbReference>
<dbReference type="NCBIfam" id="TIGR00254">
    <property type="entry name" value="GGDEF"/>
    <property type="match status" value="1"/>
</dbReference>
<evidence type="ECO:0000259" key="1">
    <source>
        <dbReference type="PROSITE" id="PS50112"/>
    </source>
</evidence>
<dbReference type="SMART" id="SM00091">
    <property type="entry name" value="PAS"/>
    <property type="match status" value="2"/>
</dbReference>
<dbReference type="InterPro" id="IPR001610">
    <property type="entry name" value="PAC"/>
</dbReference>
<feature type="domain" description="PAC" evidence="2">
    <location>
        <begin position="263"/>
        <end position="315"/>
    </location>
</feature>
<evidence type="ECO:0000259" key="2">
    <source>
        <dbReference type="PROSITE" id="PS50113"/>
    </source>
</evidence>
<dbReference type="Pfam" id="PF00990">
    <property type="entry name" value="GGDEF"/>
    <property type="match status" value="1"/>
</dbReference>
<dbReference type="SMART" id="SM00267">
    <property type="entry name" value="GGDEF"/>
    <property type="match status" value="1"/>
</dbReference>
<evidence type="ECO:0000259" key="4">
    <source>
        <dbReference type="PROSITE" id="PS50887"/>
    </source>
</evidence>
<dbReference type="PROSITE" id="PS50113">
    <property type="entry name" value="PAC"/>
    <property type="match status" value="1"/>
</dbReference>
<dbReference type="NCBIfam" id="TIGR00229">
    <property type="entry name" value="sensory_box"/>
    <property type="match status" value="1"/>
</dbReference>
<name>A0ABV9LV71_9ALTE</name>
<dbReference type="SUPFAM" id="SSF55073">
    <property type="entry name" value="Nucleotide cyclase"/>
    <property type="match status" value="1"/>
</dbReference>
<keyword evidence="6" id="KW-1185">Reference proteome</keyword>
<proteinExistence type="predicted"/>
<dbReference type="InterPro" id="IPR052155">
    <property type="entry name" value="Biofilm_reg_signaling"/>
</dbReference>
<dbReference type="PANTHER" id="PTHR44757:SF4">
    <property type="entry name" value="DIGUANYLATE CYCLASE DGCE-RELATED"/>
    <property type="match status" value="1"/>
</dbReference>
<dbReference type="CDD" id="cd00130">
    <property type="entry name" value="PAS"/>
    <property type="match status" value="2"/>
</dbReference>
<dbReference type="CDD" id="cd01949">
    <property type="entry name" value="GGDEF"/>
    <property type="match status" value="1"/>
</dbReference>